<dbReference type="Proteomes" id="UP000001916">
    <property type="component" value="Chromosome"/>
</dbReference>
<organism evidence="1 2">
    <name type="scientific">Allomeiothermus silvanus (strain ATCC 700542 / DSM 9946 / NBRC 106475 / NCIMB 13440 / VI-R2)</name>
    <name type="common">Thermus silvanus</name>
    <dbReference type="NCBI Taxonomy" id="526227"/>
    <lineage>
        <taxon>Bacteria</taxon>
        <taxon>Thermotogati</taxon>
        <taxon>Deinococcota</taxon>
        <taxon>Deinococci</taxon>
        <taxon>Thermales</taxon>
        <taxon>Thermaceae</taxon>
        <taxon>Allomeiothermus</taxon>
    </lineage>
</organism>
<name>D7BAL3_ALLS1</name>
<dbReference type="EMBL" id="CP002042">
    <property type="protein sequence ID" value="ADH62535.1"/>
    <property type="molecule type" value="Genomic_DNA"/>
</dbReference>
<proteinExistence type="predicted"/>
<gene>
    <name evidence="1" type="ordered locus">Mesil_0614</name>
</gene>
<dbReference type="AlphaFoldDB" id="D7BAL3"/>
<protein>
    <submittedName>
        <fullName evidence="1">Uncharacterized protein</fullName>
    </submittedName>
</protein>
<keyword evidence="2" id="KW-1185">Reference proteome</keyword>
<sequence length="134" mass="14950">MDGLSANLLEDEETLELILDDGSEERLLIEALELAGALARLEEGEVIDPDEFELDSEELGEIEESPSWTRRTRTPEGGAYTAAEATLIDPEGILVLRRLLYPGEDTLEITTPSGAVYLFDYPEVLEYLRPLLPR</sequence>
<evidence type="ECO:0000313" key="1">
    <source>
        <dbReference type="EMBL" id="ADH62535.1"/>
    </source>
</evidence>
<reference evidence="1 2" key="1">
    <citation type="journal article" date="2010" name="Stand. Genomic Sci.">
        <title>Complete genome sequence of Meiothermus silvanus type strain (VI-R2).</title>
        <authorList>
            <person name="Sikorski J."/>
            <person name="Tindall B.J."/>
            <person name="Lowry S."/>
            <person name="Lucas S."/>
            <person name="Nolan M."/>
            <person name="Copeland A."/>
            <person name="Glavina Del Rio T."/>
            <person name="Tice H."/>
            <person name="Cheng J.F."/>
            <person name="Han C."/>
            <person name="Pitluck S."/>
            <person name="Liolios K."/>
            <person name="Ivanova N."/>
            <person name="Mavromatis K."/>
            <person name="Mikhailova N."/>
            <person name="Pati A."/>
            <person name="Goodwin L."/>
            <person name="Chen A."/>
            <person name="Palaniappan K."/>
            <person name="Land M."/>
            <person name="Hauser L."/>
            <person name="Chang Y.J."/>
            <person name="Jeffries C.D."/>
            <person name="Rohde M."/>
            <person name="Goker M."/>
            <person name="Woyke T."/>
            <person name="Bristow J."/>
            <person name="Eisen J.A."/>
            <person name="Markowitz V."/>
            <person name="Hugenholtz P."/>
            <person name="Kyrpides N.C."/>
            <person name="Klenk H.P."/>
            <person name="Lapidus A."/>
        </authorList>
    </citation>
    <scope>NUCLEOTIDE SEQUENCE [LARGE SCALE GENOMIC DNA]</scope>
    <source>
        <strain evidence="2">ATCC 700542 / DSM 9946 / VI-R2</strain>
    </source>
</reference>
<dbReference type="RefSeq" id="WP_013157127.1">
    <property type="nucleotide sequence ID" value="NC_014212.1"/>
</dbReference>
<dbReference type="OrthoDB" id="27582at2"/>
<dbReference type="HOGENOM" id="CLU_2070687_0_0_0"/>
<dbReference type="STRING" id="526227.Mesil_0614"/>
<accession>D7BAL3</accession>
<dbReference type="KEGG" id="msv:Mesil_0614"/>
<dbReference type="eggNOG" id="ENOG502ZH99">
    <property type="taxonomic scope" value="Bacteria"/>
</dbReference>
<evidence type="ECO:0000313" key="2">
    <source>
        <dbReference type="Proteomes" id="UP000001916"/>
    </source>
</evidence>